<name>A0A8H6HAG3_9AGAR</name>
<dbReference type="AlphaFoldDB" id="A0A8H6HAG3"/>
<dbReference type="Proteomes" id="UP000521943">
    <property type="component" value="Unassembled WGS sequence"/>
</dbReference>
<feature type="non-terminal residue" evidence="1">
    <location>
        <position position="1"/>
    </location>
</feature>
<dbReference type="OrthoDB" id="3020801at2759"/>
<dbReference type="EMBL" id="JACGCI010000188">
    <property type="protein sequence ID" value="KAF6742283.1"/>
    <property type="molecule type" value="Genomic_DNA"/>
</dbReference>
<organism evidence="1 2">
    <name type="scientific">Ephemerocybe angulata</name>
    <dbReference type="NCBI Taxonomy" id="980116"/>
    <lineage>
        <taxon>Eukaryota</taxon>
        <taxon>Fungi</taxon>
        <taxon>Dikarya</taxon>
        <taxon>Basidiomycota</taxon>
        <taxon>Agaricomycotina</taxon>
        <taxon>Agaricomycetes</taxon>
        <taxon>Agaricomycetidae</taxon>
        <taxon>Agaricales</taxon>
        <taxon>Agaricineae</taxon>
        <taxon>Psathyrellaceae</taxon>
        <taxon>Ephemerocybe</taxon>
    </lineage>
</organism>
<keyword evidence="2" id="KW-1185">Reference proteome</keyword>
<evidence type="ECO:0000313" key="2">
    <source>
        <dbReference type="Proteomes" id="UP000521943"/>
    </source>
</evidence>
<comment type="caution">
    <text evidence="1">The sequence shown here is derived from an EMBL/GenBank/DDBJ whole genome shotgun (WGS) entry which is preliminary data.</text>
</comment>
<gene>
    <name evidence="1" type="ORF">DFP72DRAFT_781793</name>
</gene>
<feature type="non-terminal residue" evidence="1">
    <location>
        <position position="243"/>
    </location>
</feature>
<evidence type="ECO:0000313" key="1">
    <source>
        <dbReference type="EMBL" id="KAF6742283.1"/>
    </source>
</evidence>
<reference evidence="1 2" key="1">
    <citation type="submission" date="2020-07" db="EMBL/GenBank/DDBJ databases">
        <title>Comparative genomics of pyrophilous fungi reveals a link between fire events and developmental genes.</title>
        <authorList>
            <consortium name="DOE Joint Genome Institute"/>
            <person name="Steindorff A.S."/>
            <person name="Carver A."/>
            <person name="Calhoun S."/>
            <person name="Stillman K."/>
            <person name="Liu H."/>
            <person name="Lipzen A."/>
            <person name="Pangilinan J."/>
            <person name="Labutti K."/>
            <person name="Bruns T.D."/>
            <person name="Grigoriev I.V."/>
        </authorList>
    </citation>
    <scope>NUCLEOTIDE SEQUENCE [LARGE SCALE GENOMIC DNA]</scope>
    <source>
        <strain evidence="1 2">CBS 144469</strain>
    </source>
</reference>
<protein>
    <submittedName>
        <fullName evidence="1">Uncharacterized protein</fullName>
    </submittedName>
</protein>
<sequence length="243" mass="26980">STPVLFTNPKTGEVVTAGVGRPDDPLYMLSMNHAYEKIYQAGRKAPWKHAEVHHKRGDEFGALNVGVLMGHGPTRPYNLRNGVHEPMLEELLADPDIERMATFQSAAFRLFMPKLYKRYYGLRQDVERHPMNLKWNFKKSVFSAAAFNFGPQTVTAQHRDCMNLPGGFCAITALGTFDAKLGGQLVIEELGLVIDFPAGSTILLPSAVLTHSNTAIQPGETRVSFTQYSSGALFRYADNGYRT</sequence>
<proteinExistence type="predicted"/>
<dbReference type="Gene3D" id="3.60.130.30">
    <property type="match status" value="1"/>
</dbReference>
<accession>A0A8H6HAG3</accession>